<keyword evidence="2" id="KW-1185">Reference proteome</keyword>
<organism evidence="1 2">
    <name type="scientific">Hirundo rustica rustica</name>
    <dbReference type="NCBI Taxonomy" id="333673"/>
    <lineage>
        <taxon>Eukaryota</taxon>
        <taxon>Metazoa</taxon>
        <taxon>Chordata</taxon>
        <taxon>Craniata</taxon>
        <taxon>Vertebrata</taxon>
        <taxon>Euteleostomi</taxon>
        <taxon>Archelosauria</taxon>
        <taxon>Archosauria</taxon>
        <taxon>Dinosauria</taxon>
        <taxon>Saurischia</taxon>
        <taxon>Theropoda</taxon>
        <taxon>Coelurosauria</taxon>
        <taxon>Aves</taxon>
        <taxon>Neognathae</taxon>
        <taxon>Neoaves</taxon>
        <taxon>Telluraves</taxon>
        <taxon>Australaves</taxon>
        <taxon>Passeriformes</taxon>
        <taxon>Sylvioidea</taxon>
        <taxon>Hirundinidae</taxon>
        <taxon>Hirundo</taxon>
    </lineage>
</organism>
<dbReference type="AlphaFoldDB" id="A0A3M0KPX4"/>
<proteinExistence type="predicted"/>
<dbReference type="OrthoDB" id="9396613at2759"/>
<evidence type="ECO:0000313" key="1">
    <source>
        <dbReference type="EMBL" id="RMC13364.1"/>
    </source>
</evidence>
<evidence type="ECO:0008006" key="3">
    <source>
        <dbReference type="Google" id="ProtNLM"/>
    </source>
</evidence>
<gene>
    <name evidence="1" type="ORF">DUI87_10899</name>
</gene>
<reference evidence="1 2" key="1">
    <citation type="submission" date="2018-07" db="EMBL/GenBank/DDBJ databases">
        <title>A high quality draft genome assembly of the barn swallow (H. rustica rustica).</title>
        <authorList>
            <person name="Formenti G."/>
            <person name="Chiara M."/>
            <person name="Poveda L."/>
            <person name="Francoijs K.-J."/>
            <person name="Bonisoli-Alquati A."/>
            <person name="Canova L."/>
            <person name="Gianfranceschi L."/>
            <person name="Horner D.S."/>
            <person name="Saino N."/>
        </authorList>
    </citation>
    <scope>NUCLEOTIDE SEQUENCE [LARGE SCALE GENOMIC DNA]</scope>
    <source>
        <strain evidence="1">Chelidonia</strain>
        <tissue evidence="1">Blood</tissue>
    </source>
</reference>
<comment type="caution">
    <text evidence="1">The sequence shown here is derived from an EMBL/GenBank/DDBJ whole genome shotgun (WGS) entry which is preliminary data.</text>
</comment>
<accession>A0A3M0KPX4</accession>
<dbReference type="EMBL" id="QRBI01000106">
    <property type="protein sequence ID" value="RMC13364.1"/>
    <property type="molecule type" value="Genomic_DNA"/>
</dbReference>
<name>A0A3M0KPX4_HIRRU</name>
<evidence type="ECO:0000313" key="2">
    <source>
        <dbReference type="Proteomes" id="UP000269221"/>
    </source>
</evidence>
<protein>
    <recommendedName>
        <fullName evidence="3">Reverse transcriptase domain-containing protein</fullName>
    </recommendedName>
</protein>
<dbReference type="Proteomes" id="UP000269221">
    <property type="component" value="Unassembled WGS sequence"/>
</dbReference>
<sequence length="118" mass="12992">MYLLGWLHATLAQNQSLSALSNTALGVLSELYRLLTKTEDKVARNKGIRCTLSTFADDIKLNGVADTPEGQDGIHRDLDKLENRACGNLTWFNKIKCEVLHLGQGGPCYQSSLGDEQI</sequence>